<dbReference type="Gene3D" id="3.60.21.10">
    <property type="match status" value="1"/>
</dbReference>
<gene>
    <name evidence="2" type="ORF">DSM101010T_29930</name>
</gene>
<dbReference type="RefSeq" id="WP_174406302.1">
    <property type="nucleotide sequence ID" value="NZ_BLVO01000016.1"/>
</dbReference>
<dbReference type="SUPFAM" id="SSF56300">
    <property type="entry name" value="Metallo-dependent phosphatases"/>
    <property type="match status" value="1"/>
</dbReference>
<reference evidence="2 3" key="1">
    <citation type="submission" date="2020-05" db="EMBL/GenBank/DDBJ databases">
        <title>Draft genome sequence of Desulfovibrio sp. strain HN2T.</title>
        <authorList>
            <person name="Ueno A."/>
            <person name="Tamazawa S."/>
            <person name="Tamamura S."/>
            <person name="Murakami T."/>
            <person name="Kiyama T."/>
            <person name="Inomata H."/>
            <person name="Amano Y."/>
            <person name="Miyakawa K."/>
            <person name="Tamaki H."/>
            <person name="Naganuma T."/>
            <person name="Kaneko K."/>
        </authorList>
    </citation>
    <scope>NUCLEOTIDE SEQUENCE [LARGE SCALE GENOMIC DNA]</scope>
    <source>
        <strain evidence="2 3">HN2</strain>
    </source>
</reference>
<accession>A0A7J0BM25</accession>
<dbReference type="AlphaFoldDB" id="A0A7J0BM25"/>
<protein>
    <submittedName>
        <fullName evidence="2">Serine/threonine protein phosphatase</fullName>
    </submittedName>
</protein>
<dbReference type="PANTHER" id="PTHR37523:SF1">
    <property type="entry name" value="CALCINEURIN-LIKE PHOSPHOESTERASE DOMAIN-CONTAINING PROTEIN"/>
    <property type="match status" value="1"/>
</dbReference>
<organism evidence="2 3">
    <name type="scientific">Desulfovibrio subterraneus</name>
    <dbReference type="NCBI Taxonomy" id="2718620"/>
    <lineage>
        <taxon>Bacteria</taxon>
        <taxon>Pseudomonadati</taxon>
        <taxon>Thermodesulfobacteriota</taxon>
        <taxon>Desulfovibrionia</taxon>
        <taxon>Desulfovibrionales</taxon>
        <taxon>Desulfovibrionaceae</taxon>
        <taxon>Desulfovibrio</taxon>
    </lineage>
</organism>
<dbReference type="EMBL" id="BLVO01000016">
    <property type="protein sequence ID" value="GFM34628.1"/>
    <property type="molecule type" value="Genomic_DNA"/>
</dbReference>
<comment type="caution">
    <text evidence="2">The sequence shown here is derived from an EMBL/GenBank/DDBJ whole genome shotgun (WGS) entry which is preliminary data.</text>
</comment>
<dbReference type="PANTHER" id="PTHR37523">
    <property type="entry name" value="METALLOPHOSPHOESTERASE"/>
    <property type="match status" value="1"/>
</dbReference>
<evidence type="ECO:0000259" key="1">
    <source>
        <dbReference type="Pfam" id="PF14582"/>
    </source>
</evidence>
<dbReference type="Pfam" id="PF14582">
    <property type="entry name" value="Metallophos_3"/>
    <property type="match status" value="1"/>
</dbReference>
<dbReference type="Proteomes" id="UP000503840">
    <property type="component" value="Unassembled WGS sequence"/>
</dbReference>
<dbReference type="InterPro" id="IPR029052">
    <property type="entry name" value="Metallo-depent_PP-like"/>
</dbReference>
<feature type="domain" description="Metallophosphoesterase TT1561-like" evidence="1">
    <location>
        <begin position="120"/>
        <end position="215"/>
    </location>
</feature>
<proteinExistence type="predicted"/>
<keyword evidence="3" id="KW-1185">Reference proteome</keyword>
<dbReference type="InterPro" id="IPR029461">
    <property type="entry name" value="TT1561-like"/>
</dbReference>
<sequence>MQSGEYWIGLGDIHDDTARIGDIPGLRQAAGVILSGDLTIGGSVKQAERVMHAVSACNPNIFAQIGNMDRMDVTGYLEANGWNIHVKARELAPGIGIMGVGTSTFTPFGTPSEFPESRIAEWLDEAYRAAMPYRRLILVSHTPPFNTDCDRISCGTHVGSRAVREFIEEHQPDICLCGHIHEARGVDMVGRTTVINTGAFSSGGYAVIRNSGRRLRAELQLL</sequence>
<evidence type="ECO:0000313" key="2">
    <source>
        <dbReference type="EMBL" id="GFM34628.1"/>
    </source>
</evidence>
<evidence type="ECO:0000313" key="3">
    <source>
        <dbReference type="Proteomes" id="UP000503840"/>
    </source>
</evidence>
<name>A0A7J0BM25_9BACT</name>